<evidence type="ECO:0000259" key="10">
    <source>
        <dbReference type="PROSITE" id="PS50235"/>
    </source>
</evidence>
<dbReference type="Pfam" id="PF00443">
    <property type="entry name" value="UCH"/>
    <property type="match status" value="1"/>
</dbReference>
<dbReference type="PANTHER" id="PTHR43982">
    <property type="entry name" value="UBIQUITIN CARBOXYL-TERMINAL HYDROLASE"/>
    <property type="match status" value="1"/>
</dbReference>
<reference evidence="11 12" key="1">
    <citation type="submission" date="2024-03" db="EMBL/GenBank/DDBJ databases">
        <title>The Acrasis kona genome and developmental transcriptomes reveal deep origins of eukaryotic multicellular pathways.</title>
        <authorList>
            <person name="Sheikh S."/>
            <person name="Fu C.-J."/>
            <person name="Brown M.W."/>
            <person name="Baldauf S.L."/>
        </authorList>
    </citation>
    <scope>NUCLEOTIDE SEQUENCE [LARGE SCALE GENOMIC DNA]</scope>
    <source>
        <strain evidence="11 12">ATCC MYA-3509</strain>
    </source>
</reference>
<dbReference type="GO" id="GO:0043161">
    <property type="term" value="P:proteasome-mediated ubiquitin-dependent protein catabolic process"/>
    <property type="evidence" value="ECO:0007669"/>
    <property type="project" value="InterPro"/>
</dbReference>
<dbReference type="EC" id="3.4.19.12" evidence="2"/>
<evidence type="ECO:0000256" key="1">
    <source>
        <dbReference type="ARBA" id="ARBA00000707"/>
    </source>
</evidence>
<feature type="compositionally biased region" description="Basic and acidic residues" evidence="8">
    <location>
        <begin position="1021"/>
        <end position="1031"/>
    </location>
</feature>
<feature type="compositionally biased region" description="Polar residues" evidence="8">
    <location>
        <begin position="1035"/>
        <end position="1048"/>
    </location>
</feature>
<evidence type="ECO:0000313" key="11">
    <source>
        <dbReference type="EMBL" id="KAL0482126.1"/>
    </source>
</evidence>
<feature type="domain" description="USP" evidence="10">
    <location>
        <begin position="169"/>
        <end position="568"/>
    </location>
</feature>
<keyword evidence="12" id="KW-1185">Reference proteome</keyword>
<dbReference type="Proteomes" id="UP001431209">
    <property type="component" value="Unassembled WGS sequence"/>
</dbReference>
<keyword evidence="6" id="KW-0788">Thiol protease</keyword>
<evidence type="ECO:0000256" key="3">
    <source>
        <dbReference type="ARBA" id="ARBA00022670"/>
    </source>
</evidence>
<gene>
    <name evidence="11" type="ORF">AKO1_013337</name>
</gene>
<evidence type="ECO:0000313" key="12">
    <source>
        <dbReference type="Proteomes" id="UP001431209"/>
    </source>
</evidence>
<evidence type="ECO:0000256" key="6">
    <source>
        <dbReference type="ARBA" id="ARBA00022807"/>
    </source>
</evidence>
<comment type="catalytic activity">
    <reaction evidence="1">
        <text>Thiol-dependent hydrolysis of ester, thioester, amide, peptide and isopeptide bonds formed by the C-terminal Gly of ubiquitin (a 76-residue protein attached to proteins as an intracellular targeting signal).</text>
        <dbReference type="EC" id="3.4.19.12"/>
    </reaction>
</comment>
<dbReference type="PROSITE" id="PS00972">
    <property type="entry name" value="USP_1"/>
    <property type="match status" value="1"/>
</dbReference>
<keyword evidence="7" id="KW-0175">Coiled coil</keyword>
<evidence type="ECO:0000256" key="2">
    <source>
        <dbReference type="ARBA" id="ARBA00012759"/>
    </source>
</evidence>
<dbReference type="GO" id="GO:0061136">
    <property type="term" value="P:regulation of proteasomal protein catabolic process"/>
    <property type="evidence" value="ECO:0007669"/>
    <property type="project" value="TreeGrafter"/>
</dbReference>
<dbReference type="InterPro" id="IPR028889">
    <property type="entry name" value="USP"/>
</dbReference>
<dbReference type="GO" id="GO:0004843">
    <property type="term" value="F:cysteine-type deubiquitinase activity"/>
    <property type="evidence" value="ECO:0007669"/>
    <property type="project" value="UniProtKB-EC"/>
</dbReference>
<dbReference type="GO" id="GO:0070628">
    <property type="term" value="F:proteasome binding"/>
    <property type="evidence" value="ECO:0007669"/>
    <property type="project" value="TreeGrafter"/>
</dbReference>
<dbReference type="InterPro" id="IPR018200">
    <property type="entry name" value="USP_CS"/>
</dbReference>
<evidence type="ECO:0000256" key="7">
    <source>
        <dbReference type="SAM" id="Coils"/>
    </source>
</evidence>
<feature type="region of interest" description="Disordered" evidence="8">
    <location>
        <begin position="1007"/>
        <end position="1048"/>
    </location>
</feature>
<comment type="caution">
    <text evidence="11">The sequence shown here is derived from an EMBL/GenBank/DDBJ whole genome shotgun (WGS) entry which is preliminary data.</text>
</comment>
<dbReference type="PROSITE" id="PS50030">
    <property type="entry name" value="UBA"/>
    <property type="match status" value="1"/>
</dbReference>
<name>A0AAW2YXA5_9EUKA</name>
<dbReference type="GO" id="GO:0016579">
    <property type="term" value="P:protein deubiquitination"/>
    <property type="evidence" value="ECO:0007669"/>
    <property type="project" value="InterPro"/>
</dbReference>
<feature type="domain" description="UBA" evidence="9">
    <location>
        <begin position="10"/>
        <end position="50"/>
    </location>
</feature>
<evidence type="ECO:0000256" key="8">
    <source>
        <dbReference type="SAM" id="MobiDB-lite"/>
    </source>
</evidence>
<keyword evidence="5 11" id="KW-0378">Hydrolase</keyword>
<keyword evidence="3" id="KW-0645">Protease</keyword>
<dbReference type="PROSITE" id="PS50235">
    <property type="entry name" value="USP_3"/>
    <property type="match status" value="1"/>
</dbReference>
<dbReference type="Gene3D" id="3.90.70.10">
    <property type="entry name" value="Cysteine proteinases"/>
    <property type="match status" value="1"/>
</dbReference>
<dbReference type="InterPro" id="IPR044635">
    <property type="entry name" value="UBP14-like"/>
</dbReference>
<dbReference type="SUPFAM" id="SSF54001">
    <property type="entry name" value="Cysteine proteinases"/>
    <property type="match status" value="1"/>
</dbReference>
<dbReference type="PANTHER" id="PTHR43982:SF6">
    <property type="entry name" value="UBIQUITIN CARBOXYL-TERMINAL HYDROLASE 2-RELATED"/>
    <property type="match status" value="1"/>
</dbReference>
<dbReference type="InterPro" id="IPR038765">
    <property type="entry name" value="Papain-like_cys_pep_sf"/>
</dbReference>
<keyword evidence="4" id="KW-0833">Ubl conjugation pathway</keyword>
<protein>
    <recommendedName>
        <fullName evidence="2">ubiquitinyl hydrolase 1</fullName>
        <ecNumber evidence="2">3.4.19.12</ecNumber>
    </recommendedName>
</protein>
<accession>A0AAW2YXA5</accession>
<feature type="coiled-coil region" evidence="7">
    <location>
        <begin position="459"/>
        <end position="497"/>
    </location>
</feature>
<dbReference type="Pfam" id="PF00627">
    <property type="entry name" value="UBA"/>
    <property type="match status" value="1"/>
</dbReference>
<organism evidence="11 12">
    <name type="scientific">Acrasis kona</name>
    <dbReference type="NCBI Taxonomy" id="1008807"/>
    <lineage>
        <taxon>Eukaryota</taxon>
        <taxon>Discoba</taxon>
        <taxon>Heterolobosea</taxon>
        <taxon>Tetramitia</taxon>
        <taxon>Eutetramitia</taxon>
        <taxon>Acrasidae</taxon>
        <taxon>Acrasis</taxon>
    </lineage>
</organism>
<dbReference type="AlphaFoldDB" id="A0AAW2YXA5"/>
<dbReference type="PROSITE" id="PS00973">
    <property type="entry name" value="USP_2"/>
    <property type="match status" value="1"/>
</dbReference>
<evidence type="ECO:0000256" key="4">
    <source>
        <dbReference type="ARBA" id="ARBA00022786"/>
    </source>
</evidence>
<dbReference type="InterPro" id="IPR009060">
    <property type="entry name" value="UBA-like_sf"/>
</dbReference>
<dbReference type="InterPro" id="IPR015940">
    <property type="entry name" value="UBA"/>
</dbReference>
<evidence type="ECO:0000256" key="5">
    <source>
        <dbReference type="ARBA" id="ARBA00022801"/>
    </source>
</evidence>
<proteinExistence type="predicted"/>
<dbReference type="InterPro" id="IPR001394">
    <property type="entry name" value="Peptidase_C19_UCH"/>
</dbReference>
<dbReference type="EMBL" id="JAOPGA020000821">
    <property type="protein sequence ID" value="KAL0482126.1"/>
    <property type="molecule type" value="Genomic_DNA"/>
</dbReference>
<dbReference type="Gene3D" id="1.10.8.10">
    <property type="entry name" value="DNA helicase RuvA subunit, C-terminal domain"/>
    <property type="match status" value="1"/>
</dbReference>
<sequence length="1048" mass="121475">MPTINSPVSNQHNENVIKIVEMGFTKDQAIDALKNCNDDVERSIEWIFKNSLDDELDDLPSPPPLDDLTEDNTVFSSNRNVNMNDVDDFDSIKTSSSPIGDFSFPIASNNDPIPLPYNNGPVLYGADTNSKFEDDLTKAIEASLREKSIYDVEPVIPIERLRTDQTIPVGLKNIGNTCYVNSLVQTYFFIPRFRKLILEFKTENIKSESIRQLQRLFAHLVLSERKYVDPSSLVNAMNNEGVRIKIGDQEDVGEFNDQFLTKLEEVIVKNNNEETNVVKDFFYGQGVDVYDSTEDDGTSVQVVTQNEFCNLIVNVSDAITDLYSSLDAYTSQETVDFTTEKSFKTKAVKSTWFKRLPPNLIIQLQRTCYDEKNKSASKILTPLTFPEKLYVDRYLEENKAVTLSKRAHVSQLTSEISSLQEKLNNYRNWQGTPVGIEKMLTGTILYLNQHSESLEKDRLQQIVDVLNQAQEDVKKATQSLEERIVQLKNEADHYFDDLDKREYSLHSILVHDGNANSGHYWAYMRVGEEWYKFNDMNVTLISKDEVMKVSSGKAESSACAYCLIYVEESLQNLTDAEYWKNMPSQELSFEVQRDNDLLQRQIFEYEQELNQRRYEEVQQFTFNFEQRIREIENIARSPSNTYQFNISDHEYECIRSFPQYLYAIDQINAAHFYVADQVHMKMFNHSIYHFDHEQPDQVGRHNDLMRSIQLDRVHPLADPLKIQLERSYDEFIAATRIYESALSQLTQQDFLRAYQQLLVALYMDQRIDKKLSRDELIRTLLAITICQSFVQMLQQILKYPQQIIADLKILTFAVSTCWDVSEWVDQFLEINLIQTLHKFLSNHQSLLVSELNKEHYDQVFLIESELKNTPHYKLLHDSLNHITRKKLKKDMLMIKLSGRPQHDEFMRSRHLVYGSESNQKLPSQLAYAIKSGLNQLCQQWRSHFSYVSNTTRYRYDDDDGGVDDLEYRDDDDDEAMMSDDLEIVNGQVVLSDDDDGDEQQQLRQDMEQIGVVDDVSAAEPQRSDSEGDGARVKKQQQVGPTTRVVSPQ</sequence>
<dbReference type="SMART" id="SM00165">
    <property type="entry name" value="UBA"/>
    <property type="match status" value="1"/>
</dbReference>
<dbReference type="SUPFAM" id="SSF46934">
    <property type="entry name" value="UBA-like"/>
    <property type="match status" value="1"/>
</dbReference>
<evidence type="ECO:0000259" key="9">
    <source>
        <dbReference type="PROSITE" id="PS50030"/>
    </source>
</evidence>